<dbReference type="EMBL" id="CM055096">
    <property type="protein sequence ID" value="KAJ7556943.1"/>
    <property type="molecule type" value="Genomic_DNA"/>
</dbReference>
<evidence type="ECO:0000313" key="2">
    <source>
        <dbReference type="Proteomes" id="UP001162992"/>
    </source>
</evidence>
<accession>A0ACC2DS18</accession>
<reference evidence="2" key="1">
    <citation type="journal article" date="2024" name="Proc. Natl. Acad. Sci. U.S.A.">
        <title>Extraordinary preservation of gene collinearity over three hundred million years revealed in homosporous lycophytes.</title>
        <authorList>
            <person name="Li C."/>
            <person name="Wickell D."/>
            <person name="Kuo L.Y."/>
            <person name="Chen X."/>
            <person name="Nie B."/>
            <person name="Liao X."/>
            <person name="Peng D."/>
            <person name="Ji J."/>
            <person name="Jenkins J."/>
            <person name="Williams M."/>
            <person name="Shu S."/>
            <person name="Plott C."/>
            <person name="Barry K."/>
            <person name="Rajasekar S."/>
            <person name="Grimwood J."/>
            <person name="Han X."/>
            <person name="Sun S."/>
            <person name="Hou Z."/>
            <person name="He W."/>
            <person name="Dai G."/>
            <person name="Sun C."/>
            <person name="Schmutz J."/>
            <person name="Leebens-Mack J.H."/>
            <person name="Li F.W."/>
            <person name="Wang L."/>
        </authorList>
    </citation>
    <scope>NUCLEOTIDE SEQUENCE [LARGE SCALE GENOMIC DNA]</scope>
    <source>
        <strain evidence="2">cv. PW_Plant_1</strain>
    </source>
</reference>
<keyword evidence="2" id="KW-1185">Reference proteome</keyword>
<organism evidence="1 2">
    <name type="scientific">Diphasiastrum complanatum</name>
    <name type="common">Issler's clubmoss</name>
    <name type="synonym">Lycopodium complanatum</name>
    <dbReference type="NCBI Taxonomy" id="34168"/>
    <lineage>
        <taxon>Eukaryota</taxon>
        <taxon>Viridiplantae</taxon>
        <taxon>Streptophyta</taxon>
        <taxon>Embryophyta</taxon>
        <taxon>Tracheophyta</taxon>
        <taxon>Lycopodiopsida</taxon>
        <taxon>Lycopodiales</taxon>
        <taxon>Lycopodiaceae</taxon>
        <taxon>Lycopodioideae</taxon>
        <taxon>Diphasiastrum</taxon>
    </lineage>
</organism>
<gene>
    <name evidence="1" type="ORF">O6H91_05G105500</name>
</gene>
<evidence type="ECO:0000313" key="1">
    <source>
        <dbReference type="EMBL" id="KAJ7556943.1"/>
    </source>
</evidence>
<sequence length="380" mass="42273">MAGLLAWAADVVGGGGSGSLPVGEEERVEGGFELTAEQQEQMRRLDSRAWTLQREIQQLRQSLPPSHIAQRLPYLHADSLTSQSALALELHAHSATRLQLQIREASLQSENAAYAKALAATQQQANEKAQEAKELEACFEEMHDAEQKLRAELYQLQTQRAEHDNALKESQISQMDEASFLSSSTMPAEELELQSIREELESWQSKVSTLQEELSFLQQTSSRWPSSVQREKDLERRLRSLTEQLVAKQAQAESLIIERDALELQVEQVNEACQHVSSGRVNYSTKRNKISRAGFSPIASSFVREPSSHFQPSSTAVRQRGAKGGFFHTSSPETIDSLGDRGSGASRKSFLFRSLAVAYILGLHFTVFVVLTIVGLSKLH</sequence>
<protein>
    <submittedName>
        <fullName evidence="1">Uncharacterized protein</fullName>
    </submittedName>
</protein>
<dbReference type="Proteomes" id="UP001162992">
    <property type="component" value="Chromosome 5"/>
</dbReference>
<comment type="caution">
    <text evidence="1">The sequence shown here is derived from an EMBL/GenBank/DDBJ whole genome shotgun (WGS) entry which is preliminary data.</text>
</comment>
<proteinExistence type="predicted"/>
<name>A0ACC2DS18_DIPCM</name>